<comment type="caution">
    <text evidence="1">The sequence shown here is derived from an EMBL/GenBank/DDBJ whole genome shotgun (WGS) entry which is preliminary data.</text>
</comment>
<evidence type="ECO:0008006" key="3">
    <source>
        <dbReference type="Google" id="ProtNLM"/>
    </source>
</evidence>
<dbReference type="PANTHER" id="PTHR31672">
    <property type="entry name" value="BNACNNG10540D PROTEIN"/>
    <property type="match status" value="1"/>
</dbReference>
<dbReference type="Proteomes" id="UP001341840">
    <property type="component" value="Unassembled WGS sequence"/>
</dbReference>
<evidence type="ECO:0000313" key="1">
    <source>
        <dbReference type="EMBL" id="MED6206854.1"/>
    </source>
</evidence>
<dbReference type="InterPro" id="IPR050796">
    <property type="entry name" value="SCF_F-box_component"/>
</dbReference>
<organism evidence="1 2">
    <name type="scientific">Stylosanthes scabra</name>
    <dbReference type="NCBI Taxonomy" id="79078"/>
    <lineage>
        <taxon>Eukaryota</taxon>
        <taxon>Viridiplantae</taxon>
        <taxon>Streptophyta</taxon>
        <taxon>Embryophyta</taxon>
        <taxon>Tracheophyta</taxon>
        <taxon>Spermatophyta</taxon>
        <taxon>Magnoliopsida</taxon>
        <taxon>eudicotyledons</taxon>
        <taxon>Gunneridae</taxon>
        <taxon>Pentapetalae</taxon>
        <taxon>rosids</taxon>
        <taxon>fabids</taxon>
        <taxon>Fabales</taxon>
        <taxon>Fabaceae</taxon>
        <taxon>Papilionoideae</taxon>
        <taxon>50 kb inversion clade</taxon>
        <taxon>dalbergioids sensu lato</taxon>
        <taxon>Dalbergieae</taxon>
        <taxon>Pterocarpus clade</taxon>
        <taxon>Stylosanthes</taxon>
    </lineage>
</organism>
<dbReference type="InterPro" id="IPR017451">
    <property type="entry name" value="F-box-assoc_interact_dom"/>
</dbReference>
<evidence type="ECO:0000313" key="2">
    <source>
        <dbReference type="Proteomes" id="UP001341840"/>
    </source>
</evidence>
<accession>A0ABU6Y9Z3</accession>
<gene>
    <name evidence="1" type="ORF">PIB30_030518</name>
</gene>
<sequence length="632" mass="72439">MSAKRERAHNLSYLGDDILFKIFVKCHPKTVGRLRTLSKAWSKRLQGKEFVEQNWKENEDRNESVIIAYGYTDHGEKSHWGVGVNVDSGVEMIMELPVSTVQHGFFTIIGSERGNLCARFSDNGEDVGVMVWNPVTKHVAQIDDKVRLHVGSSVSVYGFGYLDESWEYRVMYLYKKLYDDHSLYWYMWNSIHRCWNTIGNYPTGIKKVGPTYVAVKGVIYWIGWGGFFNLDPTHVIGFSLNDANFFEDEIPVENVLSFHRICKFKEGLGFISYADVGLDREVNVEAQALSKLWSQRLKGKKFVEQNWRENEGRADSVVVGYGYTCYPNKTHWCIAVNAYSGEQVALQPPVKVAEFGYFTVIGSDKGNVCIRCTETGEAVRLIVWNPVTKAVADIEDQARNFWTHSVSVYAFGYLNESWEYRVLYLYKNLYRDSSINWVMWNSIHRSWNQFGEHQTQIRKVGPTFVVVRGVVYFIGWGGSFNLIATHVIGFSLADAAVLEEPIPAENRRTFHTICNFKKGLGFIAHEDVGLEREVNVWSLSVNDDKKFTWEKTIHIGSFGIPYLPNILIGKDFLSLLDTRSTCMASNDEQRTEVLVSKRKNTGGDRSIIYHEGWQMSVFVKSHTMHRDGLFDV</sequence>
<name>A0ABU6Y9Z3_9FABA</name>
<dbReference type="NCBIfam" id="TIGR01640">
    <property type="entry name" value="F_box_assoc_1"/>
    <property type="match status" value="1"/>
</dbReference>
<reference evidence="1 2" key="1">
    <citation type="journal article" date="2023" name="Plants (Basel)">
        <title>Bridging the Gap: Combining Genomics and Transcriptomics Approaches to Understand Stylosanthes scabra, an Orphan Legume from the Brazilian Caatinga.</title>
        <authorList>
            <person name="Ferreira-Neto J.R.C."/>
            <person name="da Silva M.D."/>
            <person name="Binneck E."/>
            <person name="de Melo N.F."/>
            <person name="da Silva R.H."/>
            <person name="de Melo A.L.T.M."/>
            <person name="Pandolfi V."/>
            <person name="Bustamante F.O."/>
            <person name="Brasileiro-Vidal A.C."/>
            <person name="Benko-Iseppon A.M."/>
        </authorList>
    </citation>
    <scope>NUCLEOTIDE SEQUENCE [LARGE SCALE GENOMIC DNA]</scope>
    <source>
        <tissue evidence="1">Leaves</tissue>
    </source>
</reference>
<dbReference type="PANTHER" id="PTHR31672:SF13">
    <property type="entry name" value="F-BOX PROTEIN CPR30-LIKE"/>
    <property type="match status" value="1"/>
</dbReference>
<proteinExistence type="predicted"/>
<keyword evidence="2" id="KW-1185">Reference proteome</keyword>
<dbReference type="EMBL" id="JASCZI010241783">
    <property type="protein sequence ID" value="MED6206854.1"/>
    <property type="molecule type" value="Genomic_DNA"/>
</dbReference>
<protein>
    <recommendedName>
        <fullName evidence="3">F-box domain-containing protein</fullName>
    </recommendedName>
</protein>